<keyword evidence="1" id="KW-0732">Signal</keyword>
<keyword evidence="3" id="KW-1185">Reference proteome</keyword>
<feature type="signal peptide" evidence="1">
    <location>
        <begin position="1"/>
        <end position="29"/>
    </location>
</feature>
<evidence type="ECO:0000313" key="3">
    <source>
        <dbReference type="Proteomes" id="UP000836404"/>
    </source>
</evidence>
<dbReference type="AlphaFoldDB" id="A0A9N8LIQ6"/>
<organism evidence="2 3">
    <name type="scientific">Tilletia laevis</name>
    <dbReference type="NCBI Taxonomy" id="157183"/>
    <lineage>
        <taxon>Eukaryota</taxon>
        <taxon>Fungi</taxon>
        <taxon>Dikarya</taxon>
        <taxon>Basidiomycota</taxon>
        <taxon>Ustilaginomycotina</taxon>
        <taxon>Exobasidiomycetes</taxon>
        <taxon>Tilletiales</taxon>
        <taxon>Tilletiaceae</taxon>
        <taxon>Tilletia</taxon>
    </lineage>
</organism>
<comment type="caution">
    <text evidence="2">The sequence shown here is derived from an EMBL/GenBank/DDBJ whole genome shotgun (WGS) entry which is preliminary data.</text>
</comment>
<accession>A0A9N8LIQ6</accession>
<protein>
    <submittedName>
        <fullName evidence="2">Uncharacterized protein</fullName>
    </submittedName>
</protein>
<reference evidence="2 3" key="1">
    <citation type="submission" date="2020-10" db="EMBL/GenBank/DDBJ databases">
        <authorList>
            <person name="Sedaghatjoo S."/>
        </authorList>
    </citation>
    <scope>NUCLEOTIDE SEQUENCE [LARGE SCALE GENOMIC DNA]</scope>
    <source>
        <strain evidence="2 3">LLFL</strain>
    </source>
</reference>
<evidence type="ECO:0000313" key="2">
    <source>
        <dbReference type="EMBL" id="CAD6917353.1"/>
    </source>
</evidence>
<gene>
    <name evidence="2" type="ORF">JKILLFL_G3901</name>
</gene>
<dbReference type="EMBL" id="CAJHJF010001493">
    <property type="protein sequence ID" value="CAD6917353.1"/>
    <property type="molecule type" value="Genomic_DNA"/>
</dbReference>
<name>A0A9N8LIQ6_9BASI</name>
<sequence length="280" mass="28614">MIPLRTVPTFARPLLLLLLLAIFAVSTSAANKPLLPVTKDLSSLARARLDGIAQAHAQLFPRGLTGAGGSCAGNSDCKSNWCYQGTCYPSLAQPGQGCTNNGDCNSGKCNSANGLCLASDIGVPAPPANAMPHPTPASSNHSVGPAAPPSTATLAPVSMACALSRLSAMHAPTTAAARVDGAFTSLTRTECRKGNAVLDPQKIPATQTQTAALEYVAISTHPDGGRVRLALQLVSALPFSTVRAARHAETACAPPQQAHHATMGRLVPAALAKTASVVCR</sequence>
<evidence type="ECO:0000256" key="1">
    <source>
        <dbReference type="SAM" id="SignalP"/>
    </source>
</evidence>
<feature type="chain" id="PRO_5041152780" evidence="1">
    <location>
        <begin position="30"/>
        <end position="280"/>
    </location>
</feature>
<proteinExistence type="predicted"/>
<dbReference type="Proteomes" id="UP000836404">
    <property type="component" value="Unassembled WGS sequence"/>
</dbReference>